<evidence type="ECO:0000313" key="3">
    <source>
        <dbReference type="EMBL" id="CAF4072834.1"/>
    </source>
</evidence>
<dbReference type="SUPFAM" id="SSF53649">
    <property type="entry name" value="Alkaline phosphatase-like"/>
    <property type="match status" value="1"/>
</dbReference>
<feature type="non-terminal residue" evidence="3">
    <location>
        <position position="1"/>
    </location>
</feature>
<accession>A0A8S2PVX5</accession>
<dbReference type="GO" id="GO:0016787">
    <property type="term" value="F:hydrolase activity"/>
    <property type="evidence" value="ECO:0007669"/>
    <property type="project" value="UniProtKB-ARBA"/>
</dbReference>
<dbReference type="InterPro" id="IPR017850">
    <property type="entry name" value="Alkaline_phosphatase_core_sf"/>
</dbReference>
<organism evidence="3 4">
    <name type="scientific">Didymodactylos carnosus</name>
    <dbReference type="NCBI Taxonomy" id="1234261"/>
    <lineage>
        <taxon>Eukaryota</taxon>
        <taxon>Metazoa</taxon>
        <taxon>Spiralia</taxon>
        <taxon>Gnathifera</taxon>
        <taxon>Rotifera</taxon>
        <taxon>Eurotatoria</taxon>
        <taxon>Bdelloidea</taxon>
        <taxon>Philodinida</taxon>
        <taxon>Philodinidae</taxon>
        <taxon>Didymodactylos</taxon>
    </lineage>
</organism>
<dbReference type="PANTHER" id="PTHR10151">
    <property type="entry name" value="ECTONUCLEOTIDE PYROPHOSPHATASE/PHOSPHODIESTERASE"/>
    <property type="match status" value="1"/>
</dbReference>
<dbReference type="Proteomes" id="UP000682733">
    <property type="component" value="Unassembled WGS sequence"/>
</dbReference>
<name>A0A8S2PVX5_9BILA</name>
<dbReference type="InterPro" id="IPR002591">
    <property type="entry name" value="Phosphodiest/P_Trfase"/>
</dbReference>
<proteinExistence type="predicted"/>
<evidence type="ECO:0000313" key="2">
    <source>
        <dbReference type="EMBL" id="CAF1266836.1"/>
    </source>
</evidence>
<sequence>LRWDFPLIHRLKNLKYISEYGSQALWVDGEFGGTVPNIFSIMTGLHVEHHGIIDDTILVNSNIFKNRSNYEPIPITNENVGGHTRLFQWPFDPLNFKTGRKGKVDIIEPYRKDDASLFQLSRRIPTILKSLADENDRTNFVMTFANEPYWTMASDGVDSDSGRRIMSTIDRLLGKILLETKRLNLIDKLNLLVIGDHGLTDMKCSKPIYLYNYIPRVELKNHTAIQTQSHLSLVLYPKSETSYTILLNKLKYIPRNKVKIYTNTNNIPTRLRLPIISKTTPIIVIPKSKYYLSFSRRLCDRNNNITLNCADKQPLMFADHSNDPRIVSMRSTFLALGPAFKQHHLNDHILITDIYPLLREILCLSNHPKPGQPLAKVQQMLNYTAMDCKQWYLFNSLHYRMEQPLFTTPTTSMPPTLMSKIVRINIASKVLLNRSRNKRKKPSINSTRTKTAHMKIFN</sequence>
<dbReference type="EMBL" id="CAJNOK010017590">
    <property type="protein sequence ID" value="CAF1266836.1"/>
    <property type="molecule type" value="Genomic_DNA"/>
</dbReference>
<dbReference type="AlphaFoldDB" id="A0A8S2PVX5"/>
<dbReference type="EMBL" id="CAJOBA010039149">
    <property type="protein sequence ID" value="CAF4072834.1"/>
    <property type="molecule type" value="Genomic_DNA"/>
</dbReference>
<feature type="region of interest" description="Disordered" evidence="1">
    <location>
        <begin position="436"/>
        <end position="458"/>
    </location>
</feature>
<dbReference type="Proteomes" id="UP000677228">
    <property type="component" value="Unassembled WGS sequence"/>
</dbReference>
<dbReference type="PANTHER" id="PTHR10151:SF120">
    <property type="entry name" value="BIS(5'-ADENOSYL)-TRIPHOSPHATASE"/>
    <property type="match status" value="1"/>
</dbReference>
<reference evidence="3" key="1">
    <citation type="submission" date="2021-02" db="EMBL/GenBank/DDBJ databases">
        <authorList>
            <person name="Nowell W R."/>
        </authorList>
    </citation>
    <scope>NUCLEOTIDE SEQUENCE</scope>
</reference>
<dbReference type="Gene3D" id="3.30.1360.180">
    <property type="match status" value="1"/>
</dbReference>
<dbReference type="Gene3D" id="3.40.720.10">
    <property type="entry name" value="Alkaline Phosphatase, subunit A"/>
    <property type="match status" value="1"/>
</dbReference>
<gene>
    <name evidence="2" type="ORF">OVA965_LOCUS26995</name>
    <name evidence="3" type="ORF">TMI583_LOCUS27738</name>
</gene>
<evidence type="ECO:0000313" key="4">
    <source>
        <dbReference type="Proteomes" id="UP000682733"/>
    </source>
</evidence>
<protein>
    <submittedName>
        <fullName evidence="3">Uncharacterized protein</fullName>
    </submittedName>
</protein>
<comment type="caution">
    <text evidence="3">The sequence shown here is derived from an EMBL/GenBank/DDBJ whole genome shotgun (WGS) entry which is preliminary data.</text>
</comment>
<evidence type="ECO:0000256" key="1">
    <source>
        <dbReference type="SAM" id="MobiDB-lite"/>
    </source>
</evidence>
<dbReference type="Pfam" id="PF01663">
    <property type="entry name" value="Phosphodiest"/>
    <property type="match status" value="1"/>
</dbReference>